<dbReference type="Pfam" id="PF23197">
    <property type="entry name" value="IG_AIR9"/>
    <property type="match status" value="4"/>
</dbReference>
<feature type="domain" description="SLH" evidence="3">
    <location>
        <begin position="1295"/>
        <end position="1358"/>
    </location>
</feature>
<accession>A0A3S1DWI5</accession>
<evidence type="ECO:0000313" key="5">
    <source>
        <dbReference type="Proteomes" id="UP000272464"/>
    </source>
</evidence>
<organism evidence="4 5">
    <name type="scientific">Paenibacillus zeisoli</name>
    <dbReference type="NCBI Taxonomy" id="2496267"/>
    <lineage>
        <taxon>Bacteria</taxon>
        <taxon>Bacillati</taxon>
        <taxon>Bacillota</taxon>
        <taxon>Bacilli</taxon>
        <taxon>Bacillales</taxon>
        <taxon>Paenibacillaceae</taxon>
        <taxon>Paenibacillus</taxon>
    </lineage>
</organism>
<feature type="domain" description="SLH" evidence="3">
    <location>
        <begin position="1237"/>
        <end position="1294"/>
    </location>
</feature>
<dbReference type="OrthoDB" id="614750at2"/>
<protein>
    <recommendedName>
        <fullName evidence="3">SLH domain-containing protein</fullName>
    </recommendedName>
</protein>
<dbReference type="PANTHER" id="PTHR31149:SF11">
    <property type="entry name" value="187-KDA MICROTUBULE-ASSOCIATED PROTEIN AIR9"/>
    <property type="match status" value="1"/>
</dbReference>
<feature type="domain" description="SLH" evidence="3">
    <location>
        <begin position="1173"/>
        <end position="1236"/>
    </location>
</feature>
<proteinExistence type="predicted"/>
<dbReference type="Proteomes" id="UP000272464">
    <property type="component" value="Unassembled WGS sequence"/>
</dbReference>
<dbReference type="EMBL" id="RZNX01000004">
    <property type="protein sequence ID" value="RUT30520.1"/>
    <property type="molecule type" value="Genomic_DNA"/>
</dbReference>
<dbReference type="PROSITE" id="PS51272">
    <property type="entry name" value="SLH"/>
    <property type="match status" value="3"/>
</dbReference>
<evidence type="ECO:0000256" key="2">
    <source>
        <dbReference type="SAM" id="SignalP"/>
    </source>
</evidence>
<comment type="caution">
    <text evidence="4">The sequence shown here is derived from an EMBL/GenBank/DDBJ whole genome shotgun (WGS) entry which is preliminary data.</text>
</comment>
<feature type="signal peptide" evidence="2">
    <location>
        <begin position="1"/>
        <end position="24"/>
    </location>
</feature>
<feature type="compositionally biased region" description="Polar residues" evidence="1">
    <location>
        <begin position="356"/>
        <end position="368"/>
    </location>
</feature>
<dbReference type="NCBIfam" id="NF047446">
    <property type="entry name" value="barrel_OmpL47"/>
    <property type="match status" value="1"/>
</dbReference>
<sequence>MHRQIKKLNVLLIFTLLVSTFSFDLPKAAADGETIVPWKSIVHVGDTVKYGNKNWIVLDPNTGYLIASDLDGTRAFDSNNNQLFNPGDGANIASWLNGAYYNNLPDHLWIQNSSWNIGNETNEAALSVNAKVGLLSYYESRLYRPYLGIPADRYWLITPQQRSPFYVWYLNTNGSASAITANNSRALRPALHLKSALSIASGSGQTSDPYVIMNHTPVIELSSANDSRIISTKIGSDSVSISGKVSDGDGGDVTVSATLGGVTKTATVTSAPAANPVEDNFTLTWNTAVDSLGNGENKNFLVTADDGNGALGSAAYYGTITVDTIAPNMPVFQFTSPAGYISGTAAKEEVTYTILNGTDQGSGASKSQYRSRKDGGTWSDWTDYTTPLKVSEEGTTDMEAVTLDLAGNVSTAAQAQVLMDTTAPTAPTVNFVAPPDYTSGTDSYQNVTFTVSNGIDSGSGVLKSQYRISEDEGLTWGSWTDYGTAVSLSKAGRSNIEAKTIDIAGNESESISAHVQIVKVAPTASNVSLSGTPVEGQTLTGLYSYADMNGDAEVGTSYQWYRSDNAALSTNHTPIPGATAQTYTLQAEDVGKYISFEVKPRNAEEPTAGSAVESAAFKIAAAPAAPSAANVRITGQTYIGQTLTGSYAYEDVNGDEESGSTYQWYRSDDSSMTLNHTLIAGATAKTYTLQTEDVGKYISFEVTPKTETAPTAGTAVESAATAKVILAPAAPEAAHVSVAGNAVQGQTLTGSYTYSDVNGDVESGSTYQWYRSDDPAHLLKHTAITNANSKEYILQAGDIGKYISFEVVPRNEAAPTTGFAVESSATDKIIAGPAAPTATQVTISGTPVVGENLSGSYDYADVNGDVENGSTYQWYRSENAAKTANHTPIAGAVNQTYTLQPEDVGKYISFSVTARNAAVPANGAEVESAPAILIQAVPVVQPNPGPTSPAPTGEAEPAKEYVNVNVEASGGSAGSIISTLVIERLLKADGTKKDVINLTLDQITKAVSGTSAAGLSSVTIVVPDLKDEVSEIKVSLPKAVVKLLDSAKVGLRLVTPNAQMQIPVESLQNASDDLVINLIPAKTDTDKQTIQDRIRHDSMITKLLGSRIVNIVARPVSIDTNLQGREVTLILPLNNHNLSQDALKDLAVFIEHSDGSKQILRGTIVPYNNNGDMGLKFTVDKFSTFTIITADGLASVNLQSSYMNGYTDSTFKPDAKITRAEIAAILARVISNRDQTENRTYRDVKTTYWAKDAVIKVTSMGLMQGYANGTFDPDRPVTRAEMAKIVSLLISTDVEAGAGFADTSGHWAEAAIQKVQAAGMMKGYPDHSFRPDQSLTRAEAVVIMNKVLNLTPPSASVHSGFKDVPDHHWALRDINVATAR</sequence>
<dbReference type="InterPro" id="IPR001119">
    <property type="entry name" value="SLH_dom"/>
</dbReference>
<dbReference type="InterPro" id="IPR058094">
    <property type="entry name" value="Ig-like_OmpL47-like"/>
</dbReference>
<evidence type="ECO:0000313" key="4">
    <source>
        <dbReference type="EMBL" id="RUT30520.1"/>
    </source>
</evidence>
<evidence type="ECO:0000259" key="3">
    <source>
        <dbReference type="PROSITE" id="PS51272"/>
    </source>
</evidence>
<dbReference type="Pfam" id="PF00395">
    <property type="entry name" value="SLH"/>
    <property type="match status" value="3"/>
</dbReference>
<evidence type="ECO:0000256" key="1">
    <source>
        <dbReference type="SAM" id="MobiDB-lite"/>
    </source>
</evidence>
<dbReference type="RefSeq" id="WP_127199452.1">
    <property type="nucleotide sequence ID" value="NZ_RZNX01000004.1"/>
</dbReference>
<gene>
    <name evidence="4" type="ORF">EJP77_11840</name>
</gene>
<dbReference type="InterPro" id="IPR056284">
    <property type="entry name" value="AIR9-like_A9"/>
</dbReference>
<keyword evidence="2" id="KW-0732">Signal</keyword>
<dbReference type="PANTHER" id="PTHR31149">
    <property type="entry name" value="EXPRESSED PROTEIN"/>
    <property type="match status" value="1"/>
</dbReference>
<keyword evidence="5" id="KW-1185">Reference proteome</keyword>
<feature type="region of interest" description="Disordered" evidence="1">
    <location>
        <begin position="356"/>
        <end position="376"/>
    </location>
</feature>
<dbReference type="Gene3D" id="2.60.40.2700">
    <property type="match status" value="4"/>
</dbReference>
<feature type="chain" id="PRO_5039670401" description="SLH domain-containing protein" evidence="2">
    <location>
        <begin position="25"/>
        <end position="1380"/>
    </location>
</feature>
<name>A0A3S1DWI5_9BACL</name>
<reference evidence="4 5" key="1">
    <citation type="submission" date="2018-12" db="EMBL/GenBank/DDBJ databases">
        <authorList>
            <person name="Sun L."/>
            <person name="Chen Z."/>
        </authorList>
    </citation>
    <scope>NUCLEOTIDE SEQUENCE [LARGE SCALE GENOMIC DNA]</scope>
    <source>
        <strain evidence="4 5">3-5-3</strain>
    </source>
</reference>